<keyword evidence="1" id="KW-0732">Signal</keyword>
<feature type="chain" id="PRO_5042848988" evidence="1">
    <location>
        <begin position="18"/>
        <end position="228"/>
    </location>
</feature>
<gene>
    <name evidence="2" type="ORF">OKE68_00635</name>
</gene>
<accession>A0AAP3AJ44</accession>
<name>A0AAP3AJ44_RIEAN</name>
<evidence type="ECO:0000313" key="3">
    <source>
        <dbReference type="Proteomes" id="UP001207440"/>
    </source>
</evidence>
<sequence length="228" mass="24302">MKKILLCAVFLPLMLNAQDYSGRVGINTKEPQATLDISKKELNMLPSGHTQGVLFPEFSTTERSTFTNPKKGTMIYNTDKECIEIYRGVSGGVHQWSCLLDVGSSKAQSVAVSPQGFEGSYIGGIPLTDLDTNKVKFKLENNSFSSVSLAFHDAVTVQNGSAAISAGNCQWQKLPAGSVAPCTSGSLISLDSGESAMLWYTLSGTPETGTLTANFSKLGAQADHNLLP</sequence>
<feature type="signal peptide" evidence="1">
    <location>
        <begin position="1"/>
        <end position="17"/>
    </location>
</feature>
<dbReference type="AlphaFoldDB" id="A0AAP3AJ44"/>
<protein>
    <submittedName>
        <fullName evidence="2">Uncharacterized protein</fullName>
    </submittedName>
</protein>
<organism evidence="2 3">
    <name type="scientific">Riemerella anatipestifer</name>
    <name type="common">Moraxella anatipestifer</name>
    <dbReference type="NCBI Taxonomy" id="34085"/>
    <lineage>
        <taxon>Bacteria</taxon>
        <taxon>Pseudomonadati</taxon>
        <taxon>Bacteroidota</taxon>
        <taxon>Flavobacteriia</taxon>
        <taxon>Flavobacteriales</taxon>
        <taxon>Weeksellaceae</taxon>
        <taxon>Riemerella</taxon>
    </lineage>
</organism>
<comment type="caution">
    <text evidence="2">The sequence shown here is derived from an EMBL/GenBank/DDBJ whole genome shotgun (WGS) entry which is preliminary data.</text>
</comment>
<proteinExistence type="predicted"/>
<dbReference type="EMBL" id="JAOZYT010000002">
    <property type="protein sequence ID" value="MCW0522825.1"/>
    <property type="molecule type" value="Genomic_DNA"/>
</dbReference>
<dbReference type="Proteomes" id="UP001207440">
    <property type="component" value="Unassembled WGS sequence"/>
</dbReference>
<evidence type="ECO:0000256" key="1">
    <source>
        <dbReference type="SAM" id="SignalP"/>
    </source>
</evidence>
<reference evidence="2" key="1">
    <citation type="submission" date="2022-10" db="EMBL/GenBank/DDBJ databases">
        <title>Sifting through the core-genome to identify putative cross-protective antigens against Riemerella anatipestifer.</title>
        <authorList>
            <person name="Zheng X."/>
            <person name="Zhang W."/>
        </authorList>
    </citation>
    <scope>NUCLEOTIDE SEQUENCE</scope>
    <source>
        <strain evidence="2">ZWRA178</strain>
    </source>
</reference>
<evidence type="ECO:0000313" key="2">
    <source>
        <dbReference type="EMBL" id="MCW0522825.1"/>
    </source>
</evidence>